<name>B8BQJ4_THAPS</name>
<sequence length="1126" mass="122621">MSSHRSSSSEVDEFFDAIDHIDDLGSSHDELGENISSGSNTYIGGDNTQRRASSYETIAEEEESAVDSSAAHFQLQQQESWLSARSFHSAISQQQFHDALPVHPISRRIPSLLDVMPDSASVDDTDGLSGIPLNNEQDENINNEGTSCEQIVETGEDSETQQTLVSGKDAKAADDIEQAKDIIPSREVGHESTPLADVVSSWIEDEVEEAEEGGLSLDTTAHEEELLDANIDDKSENGGTGGVETNPEVEANDISVDEHAQVNEHSTETALGGSSLAITNSNDDRPSTPTQSISEAIADYSIIESPKQAANDESTEQYNTPIRQNVSKPRSAISDCNVSDFCGLTSPLEALYLMCPDVLGKYNERENHLEGALTGPQRTSVTNEADPDGQAPISPPSDHEDAREEVRTYGDSDSDDDSSSAASASMAKFRIVDRDTGRTYDVRNVMKEIDEAGTSQAFDTRYSFLPSKSELQSRRTLSLESFNTLQLKENDESEMLRLSLNVGSFDESMSSQSMSQTSSPMAAHKTPNVNNTSVSTKKKSNTLSGIRSAVAKGVGGLKSSHKSKMNRKRTVSGDVMPGNAVHVKSSKSQQQSRTATDLPTGSAFSSSFNPMLLVKTIPKAHNGPAWCSAFSLDGRFLATGGEDGNVCIWAVAPKSTNVHPDCVAPAPPPPPGSPSKASEMDDAEIRGVGTDSPLSTGSDQRSHGVEKAASEEEEEEASAHPLNFIGTGPEVATNLEILSSEPIQRFKDHTADVIDLSWSHTHFLLTASLDSSVRLYHYSKSQCLHLFKHANLVASVAFNPNDDRYFISGGIDKKLRLWSITDGRVRDWAQAPDVITAARFTSDGKYAVAGLFRGQVYFYDADGLKYYTQIACRNRSGKHRMGKKVTGISFVRGERDDWLKAKQNAPSEGGEATLDNQSSLSKLSGVVNEAGNRVARRVSLTFRGGESRAEALRYTERMLVSTNDSRVRLYGLNDFCLIRKYKGHTNYSMQIRARVSESGNFIASGSESGHVFIWNTLDKHRLAKHNLNMKLHQTKDKARSSDYFEASKAPLPIVTDSAFFPFKSVKEALMSSDVFPFSLGMERVDDDLSSAALLTLDYDGTMRVFLRKSCIDNLLDAATPRGGTMT</sequence>
<gene>
    <name evidence="5" type="ORF">THAPSDRAFT_1303</name>
</gene>
<proteinExistence type="predicted"/>
<dbReference type="GeneID" id="7451419"/>
<feature type="repeat" description="WD" evidence="3">
    <location>
        <begin position="786"/>
        <end position="824"/>
    </location>
</feature>
<evidence type="ECO:0000256" key="4">
    <source>
        <dbReference type="SAM" id="MobiDB-lite"/>
    </source>
</evidence>
<evidence type="ECO:0000256" key="1">
    <source>
        <dbReference type="ARBA" id="ARBA00022574"/>
    </source>
</evidence>
<feature type="compositionally biased region" description="Basic and acidic residues" evidence="4">
    <location>
        <begin position="397"/>
        <end position="410"/>
    </location>
</feature>
<evidence type="ECO:0000313" key="6">
    <source>
        <dbReference type="Proteomes" id="UP000001449"/>
    </source>
</evidence>
<dbReference type="PANTHER" id="PTHR14221:SF0">
    <property type="entry name" value="WD REPEAT-CONTAINING PROTEIN 44"/>
    <property type="match status" value="1"/>
</dbReference>
<feature type="repeat" description="WD" evidence="3">
    <location>
        <begin position="618"/>
        <end position="649"/>
    </location>
</feature>
<feature type="compositionally biased region" description="Low complexity" evidence="4">
    <location>
        <begin position="508"/>
        <end position="519"/>
    </location>
</feature>
<dbReference type="OMA" id="YTERMLV"/>
<feature type="region of interest" description="Disordered" evidence="4">
    <location>
        <begin position="264"/>
        <end position="291"/>
    </location>
</feature>
<dbReference type="KEGG" id="tps:THAPSDRAFT_1303"/>
<dbReference type="SUPFAM" id="SSF50978">
    <property type="entry name" value="WD40 repeat-like"/>
    <property type="match status" value="1"/>
</dbReference>
<protein>
    <submittedName>
        <fullName evidence="5">Uncharacterized protein</fullName>
    </submittedName>
</protein>
<dbReference type="PROSITE" id="PS50082">
    <property type="entry name" value="WD_REPEATS_2"/>
    <property type="match status" value="3"/>
</dbReference>
<evidence type="ECO:0000313" key="5">
    <source>
        <dbReference type="EMBL" id="EED95795.1"/>
    </source>
</evidence>
<evidence type="ECO:0000256" key="2">
    <source>
        <dbReference type="ARBA" id="ARBA00022737"/>
    </source>
</evidence>
<reference evidence="5 6" key="1">
    <citation type="journal article" date="2004" name="Science">
        <title>The genome of the diatom Thalassiosira pseudonana: ecology, evolution, and metabolism.</title>
        <authorList>
            <person name="Armbrust E.V."/>
            <person name="Berges J.A."/>
            <person name="Bowler C."/>
            <person name="Green B.R."/>
            <person name="Martinez D."/>
            <person name="Putnam N.H."/>
            <person name="Zhou S."/>
            <person name="Allen A.E."/>
            <person name="Apt K.E."/>
            <person name="Bechner M."/>
            <person name="Brzezinski M.A."/>
            <person name="Chaal B.K."/>
            <person name="Chiovitti A."/>
            <person name="Davis A.K."/>
            <person name="Demarest M.S."/>
            <person name="Detter J.C."/>
            <person name="Glavina T."/>
            <person name="Goodstein D."/>
            <person name="Hadi M.Z."/>
            <person name="Hellsten U."/>
            <person name="Hildebrand M."/>
            <person name="Jenkins B.D."/>
            <person name="Jurka J."/>
            <person name="Kapitonov V.V."/>
            <person name="Kroger N."/>
            <person name="Lau W.W."/>
            <person name="Lane T.W."/>
            <person name="Larimer F.W."/>
            <person name="Lippmeier J.C."/>
            <person name="Lucas S."/>
            <person name="Medina M."/>
            <person name="Montsant A."/>
            <person name="Obornik M."/>
            <person name="Parker M.S."/>
            <person name="Palenik B."/>
            <person name="Pazour G.J."/>
            <person name="Richardson P.M."/>
            <person name="Rynearson T.A."/>
            <person name="Saito M.A."/>
            <person name="Schwartz D.C."/>
            <person name="Thamatrakoln K."/>
            <person name="Valentin K."/>
            <person name="Vardi A."/>
            <person name="Wilkerson F.P."/>
            <person name="Rokhsar D.S."/>
        </authorList>
    </citation>
    <scope>NUCLEOTIDE SEQUENCE [LARGE SCALE GENOMIC DNA]</scope>
    <source>
        <strain evidence="5 6">CCMP1335</strain>
    </source>
</reference>
<feature type="compositionally biased region" description="Polar residues" evidence="4">
    <location>
        <begin position="527"/>
        <end position="545"/>
    </location>
</feature>
<feature type="region of interest" description="Disordered" evidence="4">
    <location>
        <begin position="686"/>
        <end position="726"/>
    </location>
</feature>
<dbReference type="InterPro" id="IPR040324">
    <property type="entry name" value="WDR44/Dgr2"/>
</dbReference>
<dbReference type="STRING" id="35128.B8BQJ4"/>
<dbReference type="AlphaFoldDB" id="B8BQJ4"/>
<feature type="region of interest" description="Disordered" evidence="4">
    <location>
        <begin position="25"/>
        <end position="52"/>
    </location>
</feature>
<dbReference type="PROSITE" id="PS50294">
    <property type="entry name" value="WD_REPEATS_REGION"/>
    <property type="match status" value="2"/>
</dbReference>
<feature type="compositionally biased region" description="Basic residues" evidence="4">
    <location>
        <begin position="559"/>
        <end position="570"/>
    </location>
</feature>
<feature type="compositionally biased region" description="Polar residues" evidence="4">
    <location>
        <begin position="34"/>
        <end position="52"/>
    </location>
</feature>
<dbReference type="InterPro" id="IPR001680">
    <property type="entry name" value="WD40_rpt"/>
</dbReference>
<dbReference type="InterPro" id="IPR015943">
    <property type="entry name" value="WD40/YVTN_repeat-like_dom_sf"/>
</dbReference>
<feature type="compositionally biased region" description="Basic and acidic residues" evidence="4">
    <location>
        <begin position="700"/>
        <end position="710"/>
    </location>
</feature>
<feature type="region of interest" description="Disordered" evidence="4">
    <location>
        <begin position="371"/>
        <end position="424"/>
    </location>
</feature>
<feature type="region of interest" description="Disordered" evidence="4">
    <location>
        <begin position="660"/>
        <end position="679"/>
    </location>
</feature>
<dbReference type="HOGENOM" id="CLU_279733_0_0_1"/>
<dbReference type="PANTHER" id="PTHR14221">
    <property type="entry name" value="WD REPEAT DOMAIN 44"/>
    <property type="match status" value="1"/>
</dbReference>
<dbReference type="Pfam" id="PF00400">
    <property type="entry name" value="WD40"/>
    <property type="match status" value="4"/>
</dbReference>
<dbReference type="SMART" id="SM00320">
    <property type="entry name" value="WD40"/>
    <property type="match status" value="5"/>
</dbReference>
<organism evidence="5 6">
    <name type="scientific">Thalassiosira pseudonana</name>
    <name type="common">Marine diatom</name>
    <name type="synonym">Cyclotella nana</name>
    <dbReference type="NCBI Taxonomy" id="35128"/>
    <lineage>
        <taxon>Eukaryota</taxon>
        <taxon>Sar</taxon>
        <taxon>Stramenopiles</taxon>
        <taxon>Ochrophyta</taxon>
        <taxon>Bacillariophyta</taxon>
        <taxon>Coscinodiscophyceae</taxon>
        <taxon>Thalassiosirophycidae</taxon>
        <taxon>Thalassiosirales</taxon>
        <taxon>Thalassiosiraceae</taxon>
        <taxon>Thalassiosira</taxon>
    </lineage>
</organism>
<feature type="compositionally biased region" description="Polar residues" evidence="4">
    <location>
        <begin position="276"/>
        <end position="291"/>
    </location>
</feature>
<keyword evidence="2" id="KW-0677">Repeat</keyword>
<dbReference type="eggNOG" id="KOG0283">
    <property type="taxonomic scope" value="Eukaryota"/>
</dbReference>
<dbReference type="Gene3D" id="2.130.10.10">
    <property type="entry name" value="YVTN repeat-like/Quinoprotein amine dehydrogenase"/>
    <property type="match status" value="1"/>
</dbReference>
<keyword evidence="1 3" id="KW-0853">WD repeat</keyword>
<dbReference type="InterPro" id="IPR036322">
    <property type="entry name" value="WD40_repeat_dom_sf"/>
</dbReference>
<dbReference type="InParanoid" id="B8BQJ4"/>
<dbReference type="RefSeq" id="XP_002286154.1">
    <property type="nucleotide sequence ID" value="XM_002286118.1"/>
</dbReference>
<reference evidence="5 6" key="2">
    <citation type="journal article" date="2008" name="Nature">
        <title>The Phaeodactylum genome reveals the evolutionary history of diatom genomes.</title>
        <authorList>
            <person name="Bowler C."/>
            <person name="Allen A.E."/>
            <person name="Badger J.H."/>
            <person name="Grimwood J."/>
            <person name="Jabbari K."/>
            <person name="Kuo A."/>
            <person name="Maheswari U."/>
            <person name="Martens C."/>
            <person name="Maumus F."/>
            <person name="Otillar R.P."/>
            <person name="Rayko E."/>
            <person name="Salamov A."/>
            <person name="Vandepoele K."/>
            <person name="Beszteri B."/>
            <person name="Gruber A."/>
            <person name="Heijde M."/>
            <person name="Katinka M."/>
            <person name="Mock T."/>
            <person name="Valentin K."/>
            <person name="Verret F."/>
            <person name="Berges J.A."/>
            <person name="Brownlee C."/>
            <person name="Cadoret J.P."/>
            <person name="Chiovitti A."/>
            <person name="Choi C.J."/>
            <person name="Coesel S."/>
            <person name="De Martino A."/>
            <person name="Detter J.C."/>
            <person name="Durkin C."/>
            <person name="Falciatore A."/>
            <person name="Fournet J."/>
            <person name="Haruta M."/>
            <person name="Huysman M.J."/>
            <person name="Jenkins B.D."/>
            <person name="Jiroutova K."/>
            <person name="Jorgensen R.E."/>
            <person name="Joubert Y."/>
            <person name="Kaplan A."/>
            <person name="Kroger N."/>
            <person name="Kroth P.G."/>
            <person name="La Roche J."/>
            <person name="Lindquist E."/>
            <person name="Lommer M."/>
            <person name="Martin-Jezequel V."/>
            <person name="Lopez P.J."/>
            <person name="Lucas S."/>
            <person name="Mangogna M."/>
            <person name="McGinnis K."/>
            <person name="Medlin L.K."/>
            <person name="Montsant A."/>
            <person name="Oudot-Le Secq M.P."/>
            <person name="Napoli C."/>
            <person name="Obornik M."/>
            <person name="Parker M.S."/>
            <person name="Petit J.L."/>
            <person name="Porcel B.M."/>
            <person name="Poulsen N."/>
            <person name="Robison M."/>
            <person name="Rychlewski L."/>
            <person name="Rynearson T.A."/>
            <person name="Schmutz J."/>
            <person name="Shapiro H."/>
            <person name="Siaut M."/>
            <person name="Stanley M."/>
            <person name="Sussman M.R."/>
            <person name="Taylor A.R."/>
            <person name="Vardi A."/>
            <person name="von Dassow P."/>
            <person name="Vyverman W."/>
            <person name="Willis A."/>
            <person name="Wyrwicz L.S."/>
            <person name="Rokhsar D.S."/>
            <person name="Weissenbach J."/>
            <person name="Armbrust E.V."/>
            <person name="Green B.R."/>
            <person name="Van de Peer Y."/>
            <person name="Grigoriev I.V."/>
        </authorList>
    </citation>
    <scope>NUCLEOTIDE SEQUENCE [LARGE SCALE GENOMIC DNA]</scope>
    <source>
        <strain evidence="5 6">CCMP1335</strain>
    </source>
</reference>
<feature type="region of interest" description="Disordered" evidence="4">
    <location>
        <begin position="508"/>
        <end position="601"/>
    </location>
</feature>
<accession>B8BQJ4</accession>
<feature type="region of interest" description="Disordered" evidence="4">
    <location>
        <begin position="308"/>
        <end position="330"/>
    </location>
</feature>
<evidence type="ECO:0000256" key="3">
    <source>
        <dbReference type="PROSITE-ProRule" id="PRU00221"/>
    </source>
</evidence>
<dbReference type="EMBL" id="CM000638">
    <property type="protein sequence ID" value="EED95795.1"/>
    <property type="molecule type" value="Genomic_DNA"/>
</dbReference>
<dbReference type="Proteomes" id="UP000001449">
    <property type="component" value="Chromosome 1"/>
</dbReference>
<keyword evidence="6" id="KW-1185">Reference proteome</keyword>
<feature type="compositionally biased region" description="Polar residues" evidence="4">
    <location>
        <begin position="316"/>
        <end position="328"/>
    </location>
</feature>
<dbReference type="PaxDb" id="35128-Thaps1303"/>
<feature type="repeat" description="WD" evidence="3">
    <location>
        <begin position="746"/>
        <end position="786"/>
    </location>
</feature>